<dbReference type="SFLD" id="SFLDG01129">
    <property type="entry name" value="C1.5:_HAD__Beta-PGM__Phosphata"/>
    <property type="match status" value="1"/>
</dbReference>
<dbReference type="SUPFAM" id="SSF56784">
    <property type="entry name" value="HAD-like"/>
    <property type="match status" value="1"/>
</dbReference>
<dbReference type="Gene3D" id="1.10.150.240">
    <property type="entry name" value="Putative phosphatase, domain 2"/>
    <property type="match status" value="1"/>
</dbReference>
<dbReference type="InterPro" id="IPR023214">
    <property type="entry name" value="HAD_sf"/>
</dbReference>
<proteinExistence type="predicted"/>
<evidence type="ECO:0000313" key="3">
    <source>
        <dbReference type="Proteomes" id="UP000198304"/>
    </source>
</evidence>
<keyword evidence="3" id="KW-1185">Reference proteome</keyword>
<name>A0A239AQZ5_9FIRM</name>
<evidence type="ECO:0000256" key="1">
    <source>
        <dbReference type="ARBA" id="ARBA00022801"/>
    </source>
</evidence>
<dbReference type="Proteomes" id="UP000198304">
    <property type="component" value="Unassembled WGS sequence"/>
</dbReference>
<reference evidence="2 3" key="1">
    <citation type="submission" date="2017-06" db="EMBL/GenBank/DDBJ databases">
        <authorList>
            <person name="Kim H.J."/>
            <person name="Triplett B.A."/>
        </authorList>
    </citation>
    <scope>NUCLEOTIDE SEQUENCE [LARGE SCALE GENOMIC DNA]</scope>
    <source>
        <strain evidence="2 3">SCA</strain>
    </source>
</reference>
<dbReference type="Pfam" id="PF00702">
    <property type="entry name" value="Hydrolase"/>
    <property type="match status" value="1"/>
</dbReference>
<dbReference type="Gene3D" id="3.40.50.1000">
    <property type="entry name" value="HAD superfamily/HAD-like"/>
    <property type="match status" value="1"/>
</dbReference>
<gene>
    <name evidence="2" type="ORF">SAMN05446037_1002174</name>
</gene>
<dbReference type="AlphaFoldDB" id="A0A239AQZ5"/>
<evidence type="ECO:0000313" key="2">
    <source>
        <dbReference type="EMBL" id="SNR97418.1"/>
    </source>
</evidence>
<dbReference type="InterPro" id="IPR051540">
    <property type="entry name" value="S-2-haloacid_dehalogenase"/>
</dbReference>
<dbReference type="SFLD" id="SFLDS00003">
    <property type="entry name" value="Haloacid_Dehalogenase"/>
    <property type="match status" value="1"/>
</dbReference>
<dbReference type="GO" id="GO:0016787">
    <property type="term" value="F:hydrolase activity"/>
    <property type="evidence" value="ECO:0007669"/>
    <property type="project" value="UniProtKB-KW"/>
</dbReference>
<dbReference type="EMBL" id="FZOJ01000002">
    <property type="protein sequence ID" value="SNR97418.1"/>
    <property type="molecule type" value="Genomic_DNA"/>
</dbReference>
<sequence length="242" mass="28684">MLKTILFDLDGTLLPVDTEHFIQRYFGELSIKFKELFQPKELTKLVLESTEYMIRNTDQDKTNADAFFEDFYRKVSHRPEKLNPIFDEFYSKDFPRIKDSTSQNQNIIDAIILLKEKGYELVVATNPLFPKQAILHRIDWAGLNKEDFLFITNFEEMHYCKPHIHFYKEILGKINRNPEECMMVGNDVEEDMVAKKLGLKTYLIEDYKIQRSEDVSLIDHYGKYEDFYEFVKTLSSIKEDAS</sequence>
<dbReference type="PANTHER" id="PTHR43316:SF3">
    <property type="entry name" value="HALOACID DEHALOGENASE, TYPE II (AFU_ORTHOLOGUE AFUA_2G07750)-RELATED"/>
    <property type="match status" value="1"/>
</dbReference>
<dbReference type="PANTHER" id="PTHR43316">
    <property type="entry name" value="HYDROLASE, HALOACID DELAHOGENASE-RELATED"/>
    <property type="match status" value="1"/>
</dbReference>
<dbReference type="OrthoDB" id="9809962at2"/>
<dbReference type="InterPro" id="IPR036412">
    <property type="entry name" value="HAD-like_sf"/>
</dbReference>
<protein>
    <submittedName>
        <fullName evidence="2">FMN phosphatase YigB, HAD superfamily</fullName>
    </submittedName>
</protein>
<accession>A0A239AQZ5</accession>
<dbReference type="RefSeq" id="WP_089281362.1">
    <property type="nucleotide sequence ID" value="NZ_FZOJ01000002.1"/>
</dbReference>
<organism evidence="2 3">
    <name type="scientific">Anaerovirgula multivorans</name>
    <dbReference type="NCBI Taxonomy" id="312168"/>
    <lineage>
        <taxon>Bacteria</taxon>
        <taxon>Bacillati</taxon>
        <taxon>Bacillota</taxon>
        <taxon>Clostridia</taxon>
        <taxon>Peptostreptococcales</taxon>
        <taxon>Natronincolaceae</taxon>
        <taxon>Anaerovirgula</taxon>
    </lineage>
</organism>
<dbReference type="InterPro" id="IPR023198">
    <property type="entry name" value="PGP-like_dom2"/>
</dbReference>
<keyword evidence="1" id="KW-0378">Hydrolase</keyword>